<dbReference type="InterPro" id="IPR023370">
    <property type="entry name" value="TrmO-like_N"/>
</dbReference>
<evidence type="ECO:0000313" key="5">
    <source>
        <dbReference type="EMBL" id="QNO47223.1"/>
    </source>
</evidence>
<name>A0A7G9YGT9_9EURY</name>
<dbReference type="Gene3D" id="2.40.30.70">
    <property type="entry name" value="YaeB-like"/>
    <property type="match status" value="1"/>
</dbReference>
<dbReference type="CDD" id="cd09281">
    <property type="entry name" value="UPF0066"/>
    <property type="match status" value="1"/>
</dbReference>
<keyword evidence="1" id="KW-0949">S-adenosyl-L-methionine</keyword>
<dbReference type="NCBIfam" id="TIGR00104">
    <property type="entry name" value="tRNA_TsaA"/>
    <property type="match status" value="1"/>
</dbReference>
<dbReference type="PANTHER" id="PTHR12818">
    <property type="entry name" value="TRNA (ADENINE(37)-N6)-METHYLTRANSFERASE"/>
    <property type="match status" value="1"/>
</dbReference>
<dbReference type="EMBL" id="MT631244">
    <property type="protein sequence ID" value="QNO47223.1"/>
    <property type="molecule type" value="Genomic_DNA"/>
</dbReference>
<dbReference type="SUPFAM" id="SSF118196">
    <property type="entry name" value="YaeB-like"/>
    <property type="match status" value="1"/>
</dbReference>
<dbReference type="PROSITE" id="PS51668">
    <property type="entry name" value="TSAA_2"/>
    <property type="match status" value="1"/>
</dbReference>
<dbReference type="InterPro" id="IPR040372">
    <property type="entry name" value="YaeB-like"/>
</dbReference>
<evidence type="ECO:0000256" key="2">
    <source>
        <dbReference type="ARBA" id="ARBA00033753"/>
    </source>
</evidence>
<evidence type="ECO:0000256" key="1">
    <source>
        <dbReference type="ARBA" id="ARBA00022691"/>
    </source>
</evidence>
<dbReference type="AlphaFoldDB" id="A0A7G9YGT9"/>
<gene>
    <name evidence="5" type="ORF">ADAEDOLL_00029</name>
    <name evidence="4" type="ORF">FNEBEAIM_00001</name>
</gene>
<accession>A0A7G9YGT9</accession>
<proteinExistence type="inferred from homology"/>
<evidence type="ECO:0000313" key="4">
    <source>
        <dbReference type="EMBL" id="QNO41344.1"/>
    </source>
</evidence>
<dbReference type="InterPro" id="IPR036414">
    <property type="entry name" value="YaeB_N_sf"/>
</dbReference>
<dbReference type="PANTHER" id="PTHR12818:SF0">
    <property type="entry name" value="TRNA (ADENINE(37)-N6)-METHYLTRANSFERASE"/>
    <property type="match status" value="1"/>
</dbReference>
<dbReference type="InterPro" id="IPR036413">
    <property type="entry name" value="YaeB-like_sf"/>
</dbReference>
<protein>
    <recommendedName>
        <fullName evidence="3">TsaA-like domain-containing protein</fullName>
    </recommendedName>
</protein>
<evidence type="ECO:0000259" key="3">
    <source>
        <dbReference type="PROSITE" id="PS51668"/>
    </source>
</evidence>
<dbReference type="EMBL" id="MT630623">
    <property type="protein sequence ID" value="QNO41344.1"/>
    <property type="molecule type" value="Genomic_DNA"/>
</dbReference>
<reference evidence="5" key="1">
    <citation type="submission" date="2020-06" db="EMBL/GenBank/DDBJ databases">
        <title>Unique genomic features of the anaerobic methanotrophic archaea.</title>
        <authorList>
            <person name="Chadwick G.L."/>
            <person name="Skennerton C.T."/>
            <person name="Laso-Perez R."/>
            <person name="Leu A.O."/>
            <person name="Speth D.R."/>
            <person name="Yu H."/>
            <person name="Morgan-Lang C."/>
            <person name="Hatzenpichler R."/>
            <person name="Goudeau D."/>
            <person name="Malmstrom R."/>
            <person name="Brazelton W.J."/>
            <person name="Woyke T."/>
            <person name="Hallam S.J."/>
            <person name="Tyson G.W."/>
            <person name="Wegener G."/>
            <person name="Boetius A."/>
            <person name="Orphan V."/>
        </authorList>
    </citation>
    <scope>NUCLEOTIDE SEQUENCE</scope>
</reference>
<dbReference type="Pfam" id="PF01980">
    <property type="entry name" value="TrmO_N"/>
    <property type="match status" value="1"/>
</dbReference>
<comment type="similarity">
    <text evidence="2">Belongs to the tRNA methyltransferase O family.</text>
</comment>
<feature type="domain" description="TsaA-like" evidence="3">
    <location>
        <begin position="6"/>
        <end position="138"/>
    </location>
</feature>
<sequence length="163" mass="18168">MTSITHTPIGVIYSPFTDPDDTPIQGVFADGARGEVEVFPEYIDGLKDIGGFSHLILLYHFHLADGYSLISKPFIGGGAEKGIFSIRHPRRPNPIGISIVRLENVRGNILEICDVDILDGTPLLDIKPFIHQFDHRADIQSGWVDDQHIGDVKDKTPRLLKTW</sequence>
<organism evidence="5">
    <name type="scientific">Candidatus Methanogaster sp. ANME-2c ERB4</name>
    <dbReference type="NCBI Taxonomy" id="2759911"/>
    <lineage>
        <taxon>Archaea</taxon>
        <taxon>Methanobacteriati</taxon>
        <taxon>Methanobacteriota</taxon>
        <taxon>Stenosarchaea group</taxon>
        <taxon>Methanomicrobia</taxon>
        <taxon>Methanosarcinales</taxon>
        <taxon>ANME-2 cluster</taxon>
        <taxon>Candidatus Methanogasteraceae</taxon>
        <taxon>Candidatus Methanogaster</taxon>
    </lineage>
</organism>